<evidence type="ECO:0008006" key="4">
    <source>
        <dbReference type="Google" id="ProtNLM"/>
    </source>
</evidence>
<dbReference type="PIRSF" id="PIRSF010219">
    <property type="entry name" value="UCP010219"/>
    <property type="match status" value="1"/>
</dbReference>
<dbReference type="OrthoDB" id="5244221at2"/>
<gene>
    <name evidence="2" type="ORF">SAMN02910418_00406</name>
</gene>
<name>A0A1H3WEY6_9ACTO</name>
<dbReference type="InterPro" id="IPR016566">
    <property type="entry name" value="UCP010219"/>
</dbReference>
<dbReference type="Pfam" id="PF11361">
    <property type="entry name" value="DUF3159"/>
    <property type="match status" value="1"/>
</dbReference>
<evidence type="ECO:0000313" key="2">
    <source>
        <dbReference type="EMBL" id="SDZ85371.1"/>
    </source>
</evidence>
<protein>
    <recommendedName>
        <fullName evidence="4">DUF3159 domain-containing protein</fullName>
    </recommendedName>
</protein>
<dbReference type="AlphaFoldDB" id="A0A1H3WEY6"/>
<reference evidence="3" key="1">
    <citation type="submission" date="2016-10" db="EMBL/GenBank/DDBJ databases">
        <authorList>
            <person name="Varghese N."/>
            <person name="Submissions S."/>
        </authorList>
    </citation>
    <scope>NUCLEOTIDE SEQUENCE [LARGE SCALE GENOMIC DNA]</scope>
    <source>
        <strain evidence="3">KPR-1</strain>
    </source>
</reference>
<sequence length="227" mass="24468">MSESESPKRGMKQISADEFDLSAAIGGVRGVIESVAPVIVFLAIYLSTHELWWAAGLALAVAAALLVARLIARTAVNQALGGFLGVALCVLWAGYSGSAEGYFAPGLVINAAYGSIVLLSALFRYPIIGFIDGLARGERNWRTSPKMGRYYLLTVMWAALFVLRLAVQWPLYASGNVAALGTARLVMGIPLFATAIFVSWLVLRDRNPHDEAQADPATPEDHQHRPQ</sequence>
<dbReference type="EMBL" id="FNQV01000002">
    <property type="protein sequence ID" value="SDZ85371.1"/>
    <property type="molecule type" value="Genomic_DNA"/>
</dbReference>
<proteinExistence type="predicted"/>
<keyword evidence="1" id="KW-0812">Transmembrane</keyword>
<evidence type="ECO:0000256" key="1">
    <source>
        <dbReference type="SAM" id="Phobius"/>
    </source>
</evidence>
<feature type="transmembrane region" description="Helical" evidence="1">
    <location>
        <begin position="150"/>
        <end position="171"/>
    </location>
</feature>
<dbReference type="RefSeq" id="WP_143027308.1">
    <property type="nucleotide sequence ID" value="NZ_FNQV01000002.1"/>
</dbReference>
<accession>A0A1H3WEY6</accession>
<feature type="transmembrane region" description="Helical" evidence="1">
    <location>
        <begin position="21"/>
        <end position="45"/>
    </location>
</feature>
<feature type="transmembrane region" description="Helical" evidence="1">
    <location>
        <begin position="79"/>
        <end position="95"/>
    </location>
</feature>
<feature type="transmembrane region" description="Helical" evidence="1">
    <location>
        <begin position="183"/>
        <end position="203"/>
    </location>
</feature>
<dbReference type="Proteomes" id="UP000199288">
    <property type="component" value="Unassembled WGS sequence"/>
</dbReference>
<feature type="transmembrane region" description="Helical" evidence="1">
    <location>
        <begin position="107"/>
        <end position="130"/>
    </location>
</feature>
<evidence type="ECO:0000313" key="3">
    <source>
        <dbReference type="Proteomes" id="UP000199288"/>
    </source>
</evidence>
<keyword evidence="1" id="KW-0472">Membrane</keyword>
<feature type="transmembrane region" description="Helical" evidence="1">
    <location>
        <begin position="51"/>
        <end position="72"/>
    </location>
</feature>
<keyword evidence="1" id="KW-1133">Transmembrane helix</keyword>
<organism evidence="2 3">
    <name type="scientific">Bowdeniella nasicola</name>
    <dbReference type="NCBI Taxonomy" id="208480"/>
    <lineage>
        <taxon>Bacteria</taxon>
        <taxon>Bacillati</taxon>
        <taxon>Actinomycetota</taxon>
        <taxon>Actinomycetes</taxon>
        <taxon>Actinomycetales</taxon>
        <taxon>Actinomycetaceae</taxon>
        <taxon>Bowdeniella</taxon>
    </lineage>
</organism>
<keyword evidence="3" id="KW-1185">Reference proteome</keyword>